<protein>
    <submittedName>
        <fullName evidence="1">Biotin/lipoyl attachment</fullName>
    </submittedName>
</protein>
<dbReference type="AlphaFoldDB" id="A0A653ADW0"/>
<reference evidence="1" key="1">
    <citation type="submission" date="2018-07" db="EMBL/GenBank/DDBJ databases">
        <authorList>
            <consortium name="Genoscope - CEA"/>
            <person name="William W."/>
        </authorList>
    </citation>
    <scope>NUCLEOTIDE SEQUENCE</scope>
    <source>
        <strain evidence="1">IK1</strain>
    </source>
</reference>
<organism evidence="1">
    <name type="scientific">Uncultured Desulfatiglans sp</name>
    <dbReference type="NCBI Taxonomy" id="1748965"/>
    <lineage>
        <taxon>Bacteria</taxon>
        <taxon>Pseudomonadati</taxon>
        <taxon>Thermodesulfobacteriota</taxon>
        <taxon>Desulfobacteria</taxon>
        <taxon>Desulfatiglandales</taxon>
        <taxon>Desulfatiglandaceae</taxon>
        <taxon>Desulfatiglans</taxon>
        <taxon>environmental samples</taxon>
    </lineage>
</organism>
<accession>A0A653ADW0</accession>
<dbReference type="NCBIfam" id="TIGR03309">
    <property type="entry name" value="matur_yqeB"/>
    <property type="match status" value="1"/>
</dbReference>
<dbReference type="EMBL" id="UPXX01000031">
    <property type="protein sequence ID" value="VBB46251.1"/>
    <property type="molecule type" value="Genomic_DNA"/>
</dbReference>
<evidence type="ECO:0000313" key="1">
    <source>
        <dbReference type="EMBL" id="VBB46251.1"/>
    </source>
</evidence>
<dbReference type="InterPro" id="IPR017695">
    <property type="entry name" value="Se-dep_Mo_hydrolase_YqeB"/>
</dbReference>
<gene>
    <name evidence="1" type="ORF">TRIP_B40169</name>
</gene>
<sequence length="270" mass="28624">MGKRIEVSQVIVGVRGGGDIASGVAYRLHQCGFKIFVTEIAQPLTVRRTVSFSEAVYDGRTVVEGIEAVRVEDPDAAPGLWRERRLPVYVDPAFEIGGRLKPDVMVDAILAKKNTGSSLSMAPLCIALGPGFEAGKDAHYVIETNRGHFLGRVITAGGAQADTGVPGAVEGVTRDRVLRAPKDGIWKAESEIGRMVDSGERIGEVDGVPVPALVKGVLRGMIHDGIPVKDGMKIGDIDPRGHVEHCFTISEKALAVGGGVLEAILRVFAA</sequence>
<proteinExistence type="predicted"/>
<name>A0A653ADW0_UNCDX</name>